<dbReference type="InterPro" id="IPR043502">
    <property type="entry name" value="DNA/RNA_pol_sf"/>
</dbReference>
<dbReference type="RefSeq" id="XP_029709072.2">
    <property type="nucleotide sequence ID" value="XM_029853212.2"/>
</dbReference>
<dbReference type="Gene3D" id="3.40.1440.10">
    <property type="entry name" value="GIY-YIG endonuclease"/>
    <property type="match status" value="1"/>
</dbReference>
<evidence type="ECO:0000256" key="1">
    <source>
        <dbReference type="SAM" id="MobiDB-lite"/>
    </source>
</evidence>
<dbReference type="SUPFAM" id="SSF56672">
    <property type="entry name" value="DNA/RNA polymerases"/>
    <property type="match status" value="1"/>
</dbReference>
<evidence type="ECO:0000313" key="4">
    <source>
        <dbReference type="Proteomes" id="UP000069940"/>
    </source>
</evidence>
<feature type="domain" description="Reverse transcriptase" evidence="2">
    <location>
        <begin position="1"/>
        <end position="259"/>
    </location>
</feature>
<feature type="compositionally biased region" description="Low complexity" evidence="1">
    <location>
        <begin position="374"/>
        <end position="389"/>
    </location>
</feature>
<reference evidence="4" key="1">
    <citation type="journal article" date="2015" name="Proc. Natl. Acad. Sci. U.S.A.">
        <title>Genome sequence of the Asian Tiger mosquito, Aedes albopictus, reveals insights into its biology, genetics, and evolution.</title>
        <authorList>
            <person name="Chen X.G."/>
            <person name="Jiang X."/>
            <person name="Gu J."/>
            <person name="Xu M."/>
            <person name="Wu Y."/>
            <person name="Deng Y."/>
            <person name="Zhang C."/>
            <person name="Bonizzoni M."/>
            <person name="Dermauw W."/>
            <person name="Vontas J."/>
            <person name="Armbruster P."/>
            <person name="Huang X."/>
            <person name="Yang Y."/>
            <person name="Zhang H."/>
            <person name="He W."/>
            <person name="Peng H."/>
            <person name="Liu Y."/>
            <person name="Wu K."/>
            <person name="Chen J."/>
            <person name="Lirakis M."/>
            <person name="Topalis P."/>
            <person name="Van Leeuwen T."/>
            <person name="Hall A.B."/>
            <person name="Jiang X."/>
            <person name="Thorpe C."/>
            <person name="Mueller R.L."/>
            <person name="Sun C."/>
            <person name="Waterhouse R.M."/>
            <person name="Yan G."/>
            <person name="Tu Z.J."/>
            <person name="Fang X."/>
            <person name="James A.A."/>
        </authorList>
    </citation>
    <scope>NUCLEOTIDE SEQUENCE [LARGE SCALE GENOMIC DNA]</scope>
    <source>
        <strain evidence="4">Foshan</strain>
    </source>
</reference>
<reference evidence="3" key="2">
    <citation type="submission" date="2025-05" db="UniProtKB">
        <authorList>
            <consortium name="EnsemblMetazoa"/>
        </authorList>
    </citation>
    <scope>IDENTIFICATION</scope>
    <source>
        <strain evidence="3">Foshan</strain>
    </source>
</reference>
<dbReference type="InterPro" id="IPR035901">
    <property type="entry name" value="GIY-YIG_endonuc_sf"/>
</dbReference>
<sequence length="600" mass="67736">MVKRLTDLRLIDKQTRSTLQTQTSTCPRIYGQPKAHKPNLPLRPVVPTITAPTYQLSKYIASILQRTFTSQYNIVDSFSFAKFINETTIPDDHILVSFDVVSLFTKIPKELIMRSIIFRWDDIKQGTNINLDLFLEMIELCVDSSYFRFRDTYYLQTFGTAMGSPLSPILADYVMEDLLNDVTGKLKNNIPILKKYVDDLFLVLPATLVQHILNTFNHYNSHLQFTVEVEKDRSLPFLDTLVIWNADQSLRTSWYSKPIASGRLLNYLSFHPTSMKINVATNFIRRVTSLTTSTSIDQQKQIIFQVLRQNNYPSSLINRLLTRSTTDIATPPTMPIAQAHTIPPPPPSTQPPTPPPPPPPPPTPPLPSQPPVPASASSMSSPMQDLSQPTSTSRVQPNASNHESHHQSSETIYRSVPNIPILSRTLAEILKKDYPLVKIAAKTVTCTKHLLKNVKDPIPPLEQHNIIYSIPCSDCDNVYIGMTTNHLKKRLAGHKSNINKTIHMQNTSPQNCNIQITTALVKHIVENQHTFNLANTTIIDRTYKSTALPILEMCHITNTPNTVNFRTDVDGLNTTYAGISHTIKNQNSRRDREQAINEST</sequence>
<dbReference type="InterPro" id="IPR000477">
    <property type="entry name" value="RT_dom"/>
</dbReference>
<proteinExistence type="predicted"/>
<dbReference type="PANTHER" id="PTHR21301:SF10">
    <property type="entry name" value="REVERSE TRANSCRIPTASE DOMAIN-CONTAINING PROTEIN"/>
    <property type="match status" value="1"/>
</dbReference>
<accession>A0ABM1Y4A1</accession>
<dbReference type="Proteomes" id="UP000069940">
    <property type="component" value="Unassembled WGS sequence"/>
</dbReference>
<feature type="compositionally biased region" description="Pro residues" evidence="1">
    <location>
        <begin position="342"/>
        <end position="373"/>
    </location>
</feature>
<keyword evidence="4" id="KW-1185">Reference proteome</keyword>
<evidence type="ECO:0000259" key="2">
    <source>
        <dbReference type="PROSITE" id="PS50878"/>
    </source>
</evidence>
<dbReference type="Pfam" id="PF26215">
    <property type="entry name" value="HTH_animal"/>
    <property type="match status" value="1"/>
</dbReference>
<dbReference type="GeneID" id="115255259"/>
<evidence type="ECO:0000313" key="3">
    <source>
        <dbReference type="EnsemblMetazoa" id="AALFPA23_005574.P7130"/>
    </source>
</evidence>
<dbReference type="PROSITE" id="PS50878">
    <property type="entry name" value="RT_POL"/>
    <property type="match status" value="1"/>
</dbReference>
<feature type="region of interest" description="Disordered" evidence="1">
    <location>
        <begin position="327"/>
        <end position="412"/>
    </location>
</feature>
<feature type="compositionally biased region" description="Polar residues" evidence="1">
    <location>
        <begin position="390"/>
        <end position="401"/>
    </location>
</feature>
<dbReference type="InterPro" id="IPR000305">
    <property type="entry name" value="GIY-YIG_endonuc"/>
</dbReference>
<dbReference type="PANTHER" id="PTHR21301">
    <property type="entry name" value="REVERSE TRANSCRIPTASE"/>
    <property type="match status" value="1"/>
</dbReference>
<dbReference type="Pfam" id="PF01541">
    <property type="entry name" value="GIY-YIG"/>
    <property type="match status" value="1"/>
</dbReference>
<protein>
    <recommendedName>
        <fullName evidence="2">Reverse transcriptase domain-containing protein</fullName>
    </recommendedName>
</protein>
<dbReference type="CDD" id="cd00304">
    <property type="entry name" value="RT_like"/>
    <property type="match status" value="1"/>
</dbReference>
<organism evidence="3 4">
    <name type="scientific">Aedes albopictus</name>
    <name type="common">Asian tiger mosquito</name>
    <name type="synonym">Stegomyia albopicta</name>
    <dbReference type="NCBI Taxonomy" id="7160"/>
    <lineage>
        <taxon>Eukaryota</taxon>
        <taxon>Metazoa</taxon>
        <taxon>Ecdysozoa</taxon>
        <taxon>Arthropoda</taxon>
        <taxon>Hexapoda</taxon>
        <taxon>Insecta</taxon>
        <taxon>Pterygota</taxon>
        <taxon>Neoptera</taxon>
        <taxon>Endopterygota</taxon>
        <taxon>Diptera</taxon>
        <taxon>Nematocera</taxon>
        <taxon>Culicoidea</taxon>
        <taxon>Culicidae</taxon>
        <taxon>Culicinae</taxon>
        <taxon>Aedini</taxon>
        <taxon>Aedes</taxon>
        <taxon>Stegomyia</taxon>
    </lineage>
</organism>
<dbReference type="EnsemblMetazoa" id="AALFPA23_005574.R7130">
    <property type="protein sequence ID" value="AALFPA23_005574.P7130"/>
    <property type="gene ID" value="AALFPA23_005574"/>
</dbReference>
<name>A0ABM1Y4A1_AEDAL</name>
<dbReference type="InterPro" id="IPR058912">
    <property type="entry name" value="HTH_animal"/>
</dbReference>